<dbReference type="Proteomes" id="UP000053370">
    <property type="component" value="Unassembled WGS sequence"/>
</dbReference>
<protein>
    <recommendedName>
        <fullName evidence="4">SGNH hydrolase-type esterase domain-containing protein</fullName>
    </recommendedName>
</protein>
<feature type="transmembrane region" description="Helical" evidence="1">
    <location>
        <begin position="14"/>
        <end position="36"/>
    </location>
</feature>
<organism evidence="2">
    <name type="scientific">Flexilinea flocculi</name>
    <dbReference type="NCBI Taxonomy" id="1678840"/>
    <lineage>
        <taxon>Bacteria</taxon>
        <taxon>Bacillati</taxon>
        <taxon>Chloroflexota</taxon>
        <taxon>Anaerolineae</taxon>
        <taxon>Anaerolineales</taxon>
        <taxon>Anaerolineaceae</taxon>
        <taxon>Flexilinea</taxon>
    </lineage>
</organism>
<dbReference type="CDD" id="cd00229">
    <property type="entry name" value="SGNH_hydrolase"/>
    <property type="match status" value="1"/>
</dbReference>
<reference evidence="2" key="1">
    <citation type="journal article" date="2015" name="Genome Announc.">
        <title>Draft Genome Sequence of Anaerolineae Strain TC1, a Novel Isolate from a Methanogenic Wastewater Treatment System.</title>
        <authorList>
            <person name="Matsuura N."/>
            <person name="Tourlousse D.M."/>
            <person name="Sun L."/>
            <person name="Toyonaga M."/>
            <person name="Kuroda K."/>
            <person name="Ohashi A."/>
            <person name="Cruz R."/>
            <person name="Yamaguchi T."/>
            <person name="Sekiguchi Y."/>
        </authorList>
    </citation>
    <scope>NUCLEOTIDE SEQUENCE [LARGE SCALE GENOMIC DNA]</scope>
    <source>
        <strain evidence="2">TC1</strain>
    </source>
</reference>
<dbReference type="STRING" id="1678840.ATC1_12288"/>
<keyword evidence="1" id="KW-0472">Membrane</keyword>
<dbReference type="SUPFAM" id="SSF52266">
    <property type="entry name" value="SGNH hydrolase"/>
    <property type="match status" value="1"/>
</dbReference>
<name>A0A0K8PAS1_9CHLR</name>
<dbReference type="EMBL" id="DF968180">
    <property type="protein sequence ID" value="GAP39753.1"/>
    <property type="molecule type" value="Genomic_DNA"/>
</dbReference>
<evidence type="ECO:0008006" key="4">
    <source>
        <dbReference type="Google" id="ProtNLM"/>
    </source>
</evidence>
<dbReference type="AlphaFoldDB" id="A0A0K8PAS1"/>
<sequence>MRKYSNRQQKKKRYALSTLIAGVIFLMIVFGILLVFTANGKIRRVHADETSTISAQQTRMQSMLDQVVAQADHTPAATALPEIQPTPTAIPETVASIVALDPADWKNWPILPQTISQKMIDIYRTGLEKGNNPAAFSKVGDSNSVMPSFLSCFDYGEKGYAIGSYTSLEETIQQFQWSFSRESRATKNGATALDLDGYHWYEDDICWPYESATTCEYRLWTPSIAFIALGTNDAFMRIDIFESHLRSLIQKTLDRFIVPILVTKADNLEGDDSFNSVIARLSIEYEVPCWNLWRAMDSLPNHGLREGDVHPTFNQTSLCNFSGSDLQNYGWTVRNLTALQALDRVWHLLNP</sequence>
<keyword evidence="3" id="KW-1185">Reference proteome</keyword>
<keyword evidence="1" id="KW-1133">Transmembrane helix</keyword>
<keyword evidence="1" id="KW-0812">Transmembrane</keyword>
<proteinExistence type="predicted"/>
<evidence type="ECO:0000313" key="3">
    <source>
        <dbReference type="Proteomes" id="UP000053370"/>
    </source>
</evidence>
<evidence type="ECO:0000256" key="1">
    <source>
        <dbReference type="SAM" id="Phobius"/>
    </source>
</evidence>
<evidence type="ECO:0000313" key="2">
    <source>
        <dbReference type="EMBL" id="GAP39753.1"/>
    </source>
</evidence>
<dbReference type="InterPro" id="IPR036514">
    <property type="entry name" value="SGNH_hydro_sf"/>
</dbReference>
<dbReference type="RefSeq" id="WP_062278452.1">
    <property type="nucleotide sequence ID" value="NZ_DF968180.1"/>
</dbReference>
<accession>A0A0K8PAS1</accession>
<dbReference type="OrthoDB" id="164810at2"/>
<gene>
    <name evidence="2" type="ORF">ATC1_12288</name>
</gene>
<dbReference type="Gene3D" id="3.40.50.1110">
    <property type="entry name" value="SGNH hydrolase"/>
    <property type="match status" value="1"/>
</dbReference>